<protein>
    <submittedName>
        <fullName evidence="2">DUF3169 family protein</fullName>
    </submittedName>
</protein>
<feature type="transmembrane region" description="Helical" evidence="1">
    <location>
        <begin position="100"/>
        <end position="120"/>
    </location>
</feature>
<proteinExistence type="predicted"/>
<feature type="transmembrane region" description="Helical" evidence="1">
    <location>
        <begin position="200"/>
        <end position="218"/>
    </location>
</feature>
<feature type="transmembrane region" description="Helical" evidence="1">
    <location>
        <begin position="224"/>
        <end position="241"/>
    </location>
</feature>
<dbReference type="RefSeq" id="WP_166153956.1">
    <property type="nucleotide sequence ID" value="NZ_JAAOIW010000013.1"/>
</dbReference>
<sequence>MKNKTKNMLYLVFMMVIGGACGFLISSGLIPRPANLSFNPGIFYDYDVIFGVIATACIILTLWNVIGLLRFSSIQESKPISTEEEGPTQKELTVGTLIKISAYNLIAAFLWTALCFAYLASKEARATDNETFLLINLVSASVFALIATALQLINIRHYNKLYPDRSINLGSRNAQRELFDKLDEAERFIVYRSAHSSLKAVNILIISGILLFILYSLLFEFTPLPIIILAVISLVQKAVYFREASKMGG</sequence>
<evidence type="ECO:0000313" key="3">
    <source>
        <dbReference type="Proteomes" id="UP001165962"/>
    </source>
</evidence>
<dbReference type="PROSITE" id="PS51257">
    <property type="entry name" value="PROKAR_LIPOPROTEIN"/>
    <property type="match status" value="1"/>
</dbReference>
<keyword evidence="3" id="KW-1185">Reference proteome</keyword>
<keyword evidence="1" id="KW-1133">Transmembrane helix</keyword>
<dbReference type="Pfam" id="PF11368">
    <property type="entry name" value="DUF3169"/>
    <property type="match status" value="1"/>
</dbReference>
<evidence type="ECO:0000256" key="1">
    <source>
        <dbReference type="SAM" id="Phobius"/>
    </source>
</evidence>
<gene>
    <name evidence="2" type="ORF">G9U52_27900</name>
</gene>
<reference evidence="2" key="1">
    <citation type="submission" date="2020-03" db="EMBL/GenBank/DDBJ databases">
        <title>Draft sequencing of Paenibacilllus sp. S3N08.</title>
        <authorList>
            <person name="Kim D.-U."/>
        </authorList>
    </citation>
    <scope>NUCLEOTIDE SEQUENCE</scope>
    <source>
        <strain evidence="2">S3N08</strain>
    </source>
</reference>
<organism evidence="2 3">
    <name type="scientific">Paenibacillus agricola</name>
    <dbReference type="NCBI Taxonomy" id="2716264"/>
    <lineage>
        <taxon>Bacteria</taxon>
        <taxon>Bacillati</taxon>
        <taxon>Bacillota</taxon>
        <taxon>Bacilli</taxon>
        <taxon>Bacillales</taxon>
        <taxon>Paenibacillaceae</taxon>
        <taxon>Paenibacillus</taxon>
    </lineage>
</organism>
<keyword evidence="1" id="KW-0812">Transmembrane</keyword>
<dbReference type="EMBL" id="JAAOIW010000013">
    <property type="protein sequence ID" value="NHN33646.1"/>
    <property type="molecule type" value="Genomic_DNA"/>
</dbReference>
<dbReference type="InterPro" id="IPR021509">
    <property type="entry name" value="DUF3169"/>
</dbReference>
<feature type="transmembrane region" description="Helical" evidence="1">
    <location>
        <begin position="48"/>
        <end position="69"/>
    </location>
</feature>
<accession>A0ABX0JEI3</accession>
<evidence type="ECO:0000313" key="2">
    <source>
        <dbReference type="EMBL" id="NHN33646.1"/>
    </source>
</evidence>
<dbReference type="Proteomes" id="UP001165962">
    <property type="component" value="Unassembled WGS sequence"/>
</dbReference>
<name>A0ABX0JEI3_9BACL</name>
<keyword evidence="1" id="KW-0472">Membrane</keyword>
<feature type="transmembrane region" description="Helical" evidence="1">
    <location>
        <begin position="7"/>
        <end position="28"/>
    </location>
</feature>
<comment type="caution">
    <text evidence="2">The sequence shown here is derived from an EMBL/GenBank/DDBJ whole genome shotgun (WGS) entry which is preliminary data.</text>
</comment>
<feature type="transmembrane region" description="Helical" evidence="1">
    <location>
        <begin position="132"/>
        <end position="153"/>
    </location>
</feature>